<dbReference type="SUPFAM" id="SSF57667">
    <property type="entry name" value="beta-beta-alpha zinc fingers"/>
    <property type="match status" value="4"/>
</dbReference>
<keyword evidence="6" id="KW-0539">Nucleus</keyword>
<feature type="domain" description="C2H2-type" evidence="8">
    <location>
        <begin position="195"/>
        <end position="222"/>
    </location>
</feature>
<evidence type="ECO:0000256" key="6">
    <source>
        <dbReference type="ARBA" id="ARBA00023242"/>
    </source>
</evidence>
<dbReference type="InterPro" id="IPR013087">
    <property type="entry name" value="Znf_C2H2_type"/>
</dbReference>
<evidence type="ECO:0000259" key="8">
    <source>
        <dbReference type="PROSITE" id="PS50157"/>
    </source>
</evidence>
<evidence type="ECO:0000256" key="1">
    <source>
        <dbReference type="ARBA" id="ARBA00004123"/>
    </source>
</evidence>
<feature type="domain" description="C2H2-type" evidence="8">
    <location>
        <begin position="168"/>
        <end position="195"/>
    </location>
</feature>
<proteinExistence type="predicted"/>
<protein>
    <recommendedName>
        <fullName evidence="8">C2H2-type domain-containing protein</fullName>
    </recommendedName>
</protein>
<feature type="domain" description="C2H2-type" evidence="8">
    <location>
        <begin position="103"/>
        <end position="130"/>
    </location>
</feature>
<dbReference type="AlphaFoldDB" id="A0A0L7KT55"/>
<feature type="non-terminal residue" evidence="9">
    <location>
        <position position="1"/>
    </location>
</feature>
<dbReference type="InterPro" id="IPR050331">
    <property type="entry name" value="Zinc_finger"/>
</dbReference>
<dbReference type="FunFam" id="3.30.160.60:FF:000065">
    <property type="entry name" value="B-cell CLL/lymphoma 6, member B"/>
    <property type="match status" value="1"/>
</dbReference>
<feature type="domain" description="C2H2-type" evidence="8">
    <location>
        <begin position="131"/>
        <end position="158"/>
    </location>
</feature>
<dbReference type="GO" id="GO:0010468">
    <property type="term" value="P:regulation of gene expression"/>
    <property type="evidence" value="ECO:0007669"/>
    <property type="project" value="TreeGrafter"/>
</dbReference>
<dbReference type="GO" id="GO:0008270">
    <property type="term" value="F:zinc ion binding"/>
    <property type="evidence" value="ECO:0007669"/>
    <property type="project" value="UniProtKB-KW"/>
</dbReference>
<keyword evidence="10" id="KW-1185">Reference proteome</keyword>
<dbReference type="Proteomes" id="UP000037510">
    <property type="component" value="Unassembled WGS sequence"/>
</dbReference>
<dbReference type="InterPro" id="IPR036236">
    <property type="entry name" value="Znf_C2H2_sf"/>
</dbReference>
<evidence type="ECO:0000256" key="7">
    <source>
        <dbReference type="PROSITE-ProRule" id="PRU00042"/>
    </source>
</evidence>
<dbReference type="SMART" id="SM00355">
    <property type="entry name" value="ZnF_C2H2"/>
    <property type="match status" value="5"/>
</dbReference>
<name>A0A0L7KT55_OPEBR</name>
<dbReference type="PANTHER" id="PTHR16515:SF66">
    <property type="entry name" value="C2H2-TYPE DOMAIN-CONTAINING PROTEIN"/>
    <property type="match status" value="1"/>
</dbReference>
<dbReference type="Gene3D" id="3.30.160.60">
    <property type="entry name" value="Classic Zinc Finger"/>
    <property type="match status" value="5"/>
</dbReference>
<dbReference type="Pfam" id="PF13894">
    <property type="entry name" value="zf-C2H2_4"/>
    <property type="match status" value="1"/>
</dbReference>
<dbReference type="Pfam" id="PF13912">
    <property type="entry name" value="zf-C2H2_6"/>
    <property type="match status" value="1"/>
</dbReference>
<keyword evidence="3" id="KW-0677">Repeat</keyword>
<evidence type="ECO:0000256" key="4">
    <source>
        <dbReference type="ARBA" id="ARBA00022771"/>
    </source>
</evidence>
<feature type="domain" description="C2H2-type" evidence="8">
    <location>
        <begin position="238"/>
        <end position="262"/>
    </location>
</feature>
<comment type="caution">
    <text evidence="9">The sequence shown here is derived from an EMBL/GenBank/DDBJ whole genome shotgun (WGS) entry which is preliminary data.</text>
</comment>
<reference evidence="9 10" key="1">
    <citation type="journal article" date="2015" name="Genome Biol. Evol.">
        <title>The genome of winter moth (Operophtera brumata) provides a genomic perspective on sexual dimorphism and phenology.</title>
        <authorList>
            <person name="Derks M.F."/>
            <person name="Smit S."/>
            <person name="Salis L."/>
            <person name="Schijlen E."/>
            <person name="Bossers A."/>
            <person name="Mateman C."/>
            <person name="Pijl A.S."/>
            <person name="de Ridder D."/>
            <person name="Groenen M.A."/>
            <person name="Visser M.E."/>
            <person name="Megens H.J."/>
        </authorList>
    </citation>
    <scope>NUCLEOTIDE SEQUENCE [LARGE SCALE GENOMIC DNA]</scope>
    <source>
        <strain evidence="9">WM2013NL</strain>
        <tissue evidence="9">Head and thorax</tissue>
    </source>
</reference>
<evidence type="ECO:0000313" key="10">
    <source>
        <dbReference type="Proteomes" id="UP000037510"/>
    </source>
</evidence>
<dbReference type="STRING" id="104452.A0A0L7KT55"/>
<gene>
    <name evidence="9" type="ORF">OBRU01_21197</name>
</gene>
<evidence type="ECO:0000256" key="5">
    <source>
        <dbReference type="ARBA" id="ARBA00022833"/>
    </source>
</evidence>
<dbReference type="PROSITE" id="PS50157">
    <property type="entry name" value="ZINC_FINGER_C2H2_2"/>
    <property type="match status" value="5"/>
</dbReference>
<evidence type="ECO:0000313" key="9">
    <source>
        <dbReference type="EMBL" id="KOB66457.1"/>
    </source>
</evidence>
<organism evidence="9 10">
    <name type="scientific">Operophtera brumata</name>
    <name type="common">Winter moth</name>
    <name type="synonym">Phalaena brumata</name>
    <dbReference type="NCBI Taxonomy" id="104452"/>
    <lineage>
        <taxon>Eukaryota</taxon>
        <taxon>Metazoa</taxon>
        <taxon>Ecdysozoa</taxon>
        <taxon>Arthropoda</taxon>
        <taxon>Hexapoda</taxon>
        <taxon>Insecta</taxon>
        <taxon>Pterygota</taxon>
        <taxon>Neoptera</taxon>
        <taxon>Endopterygota</taxon>
        <taxon>Lepidoptera</taxon>
        <taxon>Glossata</taxon>
        <taxon>Ditrysia</taxon>
        <taxon>Geometroidea</taxon>
        <taxon>Geometridae</taxon>
        <taxon>Larentiinae</taxon>
        <taxon>Operophtera</taxon>
    </lineage>
</organism>
<dbReference type="PROSITE" id="PS00028">
    <property type="entry name" value="ZINC_FINGER_C2H2_1"/>
    <property type="match status" value="5"/>
</dbReference>
<keyword evidence="5" id="KW-0862">Zinc</keyword>
<keyword evidence="4 7" id="KW-0863">Zinc-finger</keyword>
<dbReference type="EMBL" id="JTDY01005937">
    <property type="protein sequence ID" value="KOB66457.1"/>
    <property type="molecule type" value="Genomic_DNA"/>
</dbReference>
<evidence type="ECO:0000256" key="3">
    <source>
        <dbReference type="ARBA" id="ARBA00022737"/>
    </source>
</evidence>
<comment type="subcellular location">
    <subcellularLocation>
        <location evidence="1">Nucleus</location>
    </subcellularLocation>
</comment>
<keyword evidence="2" id="KW-0479">Metal-binding</keyword>
<dbReference type="GO" id="GO:0003677">
    <property type="term" value="F:DNA binding"/>
    <property type="evidence" value="ECO:0007669"/>
    <property type="project" value="UniProtKB-KW"/>
</dbReference>
<dbReference type="PANTHER" id="PTHR16515">
    <property type="entry name" value="PR DOMAIN ZINC FINGER PROTEIN"/>
    <property type="match status" value="1"/>
</dbReference>
<dbReference type="Pfam" id="PF00096">
    <property type="entry name" value="zf-C2H2"/>
    <property type="match status" value="2"/>
</dbReference>
<sequence length="262" mass="29412">LTQDTVNLLSKGISRKLLVSPMESTCTPQADSTHVEVKTEPCAVKQEPMKCEETSGDSKLCEQETCAPEGSVGHATSIQTKPSLINKIKAKKHLRIHKRDKSSTCEICARTLSCKKSLRAHMETHTGEKLYVCGHCDKRFLGIAGLWSHIEIHIEKRPRYGCDICEGIKCNECGNKFNSTRALKKHMATHKGVQFACSLCDKTFTRKYNWALHMRAHAGNKPNLVRHINTMHEESTRFACDLCDNSFARRSNLQKHALAHGL</sequence>
<dbReference type="GO" id="GO:0005634">
    <property type="term" value="C:nucleus"/>
    <property type="evidence" value="ECO:0007669"/>
    <property type="project" value="UniProtKB-SubCell"/>
</dbReference>
<accession>A0A0L7KT55</accession>
<evidence type="ECO:0000256" key="2">
    <source>
        <dbReference type="ARBA" id="ARBA00022723"/>
    </source>
</evidence>